<sequence length="252" mass="30062">MMIVLDTGEFFKMTTQHHHAEFSGDLAKQLRDDFFIHTNYRDTVILSITEHDRAWIRLDQVPIWNDQQNSPYSFTDYPLLPKITMYKKGIDEVEKINPYAALLCSIHYTSFGDIRQSEQQDCKDYMKNEQQRQQQIKTKYPDLNDKVIKQHYRLLRFLDKLSLYVCLNEEGATKNEEHHWFVNGFNTWINGQQYAAEWRSKNEIRITPFPFKSDFDITLKTKYVPKDLREKDGINSAYHDTSYTFSILKIVH</sequence>
<reference evidence="1 2" key="1">
    <citation type="submission" date="2019-10" db="EMBL/GenBank/DDBJ databases">
        <title>Gracilibacillus salitolerans sp. nov., a moderate halophile isolated from a saline soil in northwest China.</title>
        <authorList>
            <person name="Gan L."/>
        </authorList>
    </citation>
    <scope>NUCLEOTIDE SEQUENCE [LARGE SCALE GENOMIC DNA]</scope>
    <source>
        <strain evidence="1 2">TP2-8</strain>
    </source>
</reference>
<proteinExistence type="predicted"/>
<keyword evidence="2" id="KW-1185">Reference proteome</keyword>
<organism evidence="1 2">
    <name type="scientific">Gracilibacillus thailandensis</name>
    <dbReference type="NCBI Taxonomy" id="563735"/>
    <lineage>
        <taxon>Bacteria</taxon>
        <taxon>Bacillati</taxon>
        <taxon>Bacillota</taxon>
        <taxon>Bacilli</taxon>
        <taxon>Bacillales</taxon>
        <taxon>Bacillaceae</taxon>
        <taxon>Gracilibacillus</taxon>
    </lineage>
</organism>
<dbReference type="RefSeq" id="WP_153835265.1">
    <property type="nucleotide sequence ID" value="NZ_WJEE01000017.1"/>
</dbReference>
<evidence type="ECO:0000313" key="1">
    <source>
        <dbReference type="EMBL" id="MRI66575.1"/>
    </source>
</evidence>
<dbReference type="Proteomes" id="UP000435187">
    <property type="component" value="Unassembled WGS sequence"/>
</dbReference>
<comment type="caution">
    <text evidence="1">The sequence shown here is derived from an EMBL/GenBank/DDBJ whole genome shotgun (WGS) entry which is preliminary data.</text>
</comment>
<dbReference type="EMBL" id="WJEE01000017">
    <property type="protein sequence ID" value="MRI66575.1"/>
    <property type="molecule type" value="Genomic_DNA"/>
</dbReference>
<evidence type="ECO:0000313" key="2">
    <source>
        <dbReference type="Proteomes" id="UP000435187"/>
    </source>
</evidence>
<gene>
    <name evidence="1" type="ORF">GH885_09450</name>
</gene>
<dbReference type="Pfam" id="PF13030">
    <property type="entry name" value="DUF3891"/>
    <property type="match status" value="1"/>
</dbReference>
<protein>
    <submittedName>
        <fullName evidence="1">DUF3891 family protein</fullName>
    </submittedName>
</protein>
<dbReference type="InterPro" id="IPR024992">
    <property type="entry name" value="DUF3891"/>
</dbReference>
<dbReference type="AlphaFoldDB" id="A0A6N7R0A6"/>
<accession>A0A6N7R0A6</accession>
<name>A0A6N7R0A6_9BACI</name>